<dbReference type="Proteomes" id="UP000075320">
    <property type="component" value="Unassembled WGS sequence"/>
</dbReference>
<keyword evidence="2" id="KW-1185">Reference proteome</keyword>
<reference evidence="1 2" key="1">
    <citation type="submission" date="2016-03" db="EMBL/GenBank/DDBJ databases">
        <authorList>
            <person name="Ploux O."/>
        </authorList>
    </citation>
    <scope>NUCLEOTIDE SEQUENCE [LARGE SCALE GENOMIC DNA]</scope>
    <source>
        <strain evidence="1 2">R0</strain>
    </source>
</reference>
<organism evidence="1 2">
    <name type="scientific">Bdellovibrio bacteriovorus</name>
    <dbReference type="NCBI Taxonomy" id="959"/>
    <lineage>
        <taxon>Bacteria</taxon>
        <taxon>Pseudomonadati</taxon>
        <taxon>Bdellovibrionota</taxon>
        <taxon>Bdellovibrionia</taxon>
        <taxon>Bdellovibrionales</taxon>
        <taxon>Pseudobdellovibrionaceae</taxon>
        <taxon>Bdellovibrio</taxon>
    </lineage>
</organism>
<dbReference type="AlphaFoldDB" id="A0A150WNK2"/>
<accession>A0A150WNK2</accession>
<evidence type="ECO:0000313" key="2">
    <source>
        <dbReference type="Proteomes" id="UP000075320"/>
    </source>
</evidence>
<gene>
    <name evidence="1" type="ORF">AZI86_01495</name>
</gene>
<dbReference type="SUPFAM" id="SSF53850">
    <property type="entry name" value="Periplasmic binding protein-like II"/>
    <property type="match status" value="1"/>
</dbReference>
<dbReference type="Gene3D" id="3.40.190.10">
    <property type="entry name" value="Periplasmic binding protein-like II"/>
    <property type="match status" value="1"/>
</dbReference>
<name>A0A150WNK2_BDEBC</name>
<comment type="caution">
    <text evidence="1">The sequence shown here is derived from an EMBL/GenBank/DDBJ whole genome shotgun (WGS) entry which is preliminary data.</text>
</comment>
<dbReference type="OrthoDB" id="5290815at2"/>
<evidence type="ECO:0008006" key="3">
    <source>
        <dbReference type="Google" id="ProtNLM"/>
    </source>
</evidence>
<proteinExistence type="predicted"/>
<dbReference type="EMBL" id="LUKE01000001">
    <property type="protein sequence ID" value="KYG65775.1"/>
    <property type="molecule type" value="Genomic_DNA"/>
</dbReference>
<sequence>MRFSSVGLLVFLWGFAAVALTSPPAEKKTIYWLFFELPGAVNLTAQNEPPGYIMEIYYLLKDKMPEYKHQVIEVPFHRSLQQMKRKKSVCSLMILKNPDRDRYMYFGTPYMAPMPAGVIAGKDNARVLKYVKNSKIEDIDKMLADKNLQFGSVADRFYGKKISDSLQKHASSRVLLRQGSLADRELRNLLKLGRIDIYFGYPFEAEGNPKAQFYFVGGNHELLEPRIGCEKTPFGEEVIAKTEEIRVKHKLDKEFSAIHERFYPKSMQEEFRRMSKGL</sequence>
<dbReference type="RefSeq" id="WP_061833319.1">
    <property type="nucleotide sequence ID" value="NZ_LUKE01000001.1"/>
</dbReference>
<protein>
    <recommendedName>
        <fullName evidence="3">Solute-binding protein family 3/N-terminal domain-containing protein</fullName>
    </recommendedName>
</protein>
<evidence type="ECO:0000313" key="1">
    <source>
        <dbReference type="EMBL" id="KYG65775.1"/>
    </source>
</evidence>